<evidence type="ECO:0000313" key="2">
    <source>
        <dbReference type="EMBL" id="PKK88112.1"/>
    </source>
</evidence>
<dbReference type="EMBL" id="PGXC01000066">
    <property type="protein sequence ID" value="PKK88112.1"/>
    <property type="molecule type" value="Genomic_DNA"/>
</dbReference>
<dbReference type="AlphaFoldDB" id="A0A2N1PIJ1"/>
<proteinExistence type="predicted"/>
<reference evidence="2 3" key="1">
    <citation type="journal article" date="2017" name="ISME J.">
        <title>Potential for microbial H2 and metal transformations associated with novel bacteria and archaea in deep terrestrial subsurface sediments.</title>
        <authorList>
            <person name="Hernsdorf A.W."/>
            <person name="Amano Y."/>
            <person name="Miyakawa K."/>
            <person name="Ise K."/>
            <person name="Suzuki Y."/>
            <person name="Anantharaman K."/>
            <person name="Probst A."/>
            <person name="Burstein D."/>
            <person name="Thomas B.C."/>
            <person name="Banfield J.F."/>
        </authorList>
    </citation>
    <scope>NUCLEOTIDE SEQUENCE [LARGE SCALE GENOMIC DNA]</scope>
    <source>
        <strain evidence="2">HGW-Wallbacteria-1</strain>
    </source>
</reference>
<name>A0A2N1PIJ1_9BACT</name>
<evidence type="ECO:0000259" key="1">
    <source>
        <dbReference type="Pfam" id="PF14300"/>
    </source>
</evidence>
<dbReference type="Pfam" id="PF14300">
    <property type="entry name" value="DMP19"/>
    <property type="match status" value="1"/>
</dbReference>
<dbReference type="Proteomes" id="UP000233256">
    <property type="component" value="Unassembled WGS sequence"/>
</dbReference>
<evidence type="ECO:0000313" key="3">
    <source>
        <dbReference type="Proteomes" id="UP000233256"/>
    </source>
</evidence>
<dbReference type="Gene3D" id="1.20.1420.60">
    <property type="match status" value="1"/>
</dbReference>
<feature type="domain" description="DNA mimic protein DMP19 C-terminal" evidence="1">
    <location>
        <begin position="24"/>
        <end position="92"/>
    </location>
</feature>
<dbReference type="InterPro" id="IPR025402">
    <property type="entry name" value="DMP19_C"/>
</dbReference>
<accession>A0A2N1PIJ1</accession>
<protein>
    <recommendedName>
        <fullName evidence="1">DNA mimic protein DMP19 C-terminal domain-containing protein</fullName>
    </recommendedName>
</protein>
<organism evidence="2 3">
    <name type="scientific">Candidatus Wallbacteria bacterium HGW-Wallbacteria-1</name>
    <dbReference type="NCBI Taxonomy" id="2013854"/>
    <lineage>
        <taxon>Bacteria</taxon>
        <taxon>Candidatus Walliibacteriota</taxon>
    </lineage>
</organism>
<gene>
    <name evidence="2" type="ORF">CVV64_20285</name>
</gene>
<comment type="caution">
    <text evidence="2">The sequence shown here is derived from an EMBL/GenBank/DDBJ whole genome shotgun (WGS) entry which is preliminary data.</text>
</comment>
<sequence length="104" mass="11496">MTVIDNISSKNAEDSTGEYQRISKLSKERLAIYTVFRVTAAVTSSGFSQLYSNSSGKFAEDAESAFGMIGAPKFQRLMARANKIYRDTFQKKTAAISKPKVSVR</sequence>